<dbReference type="AlphaFoldDB" id="W8UHW0"/>
<reference evidence="2 3" key="1">
    <citation type="journal article" date="2014" name="Proc. Natl. Acad. Sci. U.S.A.">
        <title>Molecular dissection of the evolution of carbapenem-resistant multilocus sequence type 258 Klebsiella pneumoniae.</title>
        <authorList>
            <person name="Deleo F.R."/>
            <person name="Chen L."/>
            <person name="Porcella S.F."/>
            <person name="Martens C.A."/>
            <person name="Kobayashi S.D."/>
            <person name="Porter A.R."/>
            <person name="Chavda K.D."/>
            <person name="Jacobs M.R."/>
            <person name="Mathema B."/>
            <person name="Olsen R.J."/>
            <person name="Bonomo R.A."/>
            <person name="Musser J.M."/>
            <person name="Kreiswirth B.N."/>
        </authorList>
    </citation>
    <scope>NUCLEOTIDE SEQUENCE [LARGE SCALE GENOMIC DNA]</scope>
    <source>
        <strain evidence="2">30684/NJST258_2</strain>
    </source>
</reference>
<dbReference type="Pfam" id="PF13343">
    <property type="entry name" value="SBP_bac_6"/>
    <property type="match status" value="1"/>
</dbReference>
<dbReference type="KEGG" id="kps:KPNJ2_02729"/>
<dbReference type="Gene3D" id="3.40.190.10">
    <property type="entry name" value="Periplasmic binding protein-like II"/>
    <property type="match status" value="2"/>
</dbReference>
<sequence>MSQRGFYGISIFMNGITNIFLRGVGIMSKMFALLLLSAWLRPCAAQGNELVMATTFSPSATVWIIDRWQQESGSVMIRTLNRTSASLEQLLDTANAENVDLILTSSPMLLQHLQEHQKLAPFSGAPAVSQHLVPESIRSTSVAVAISGFGLLMNRLALMTRHLPAPADWDDLTDPRYQGALLMSSPSRSDTNHLMVESLLQQKGWIKGWETLLTTAGNLVTISSRSFGVADKIKSGLGVAGPVIDNYANLLLNDPHLAFTYFPQSAVSPTYVAVLKNSQHASEARRFIRYLLSPEGQTILADANTGKYPVTPLAPGNPRAAQQAMLMNQPPLNYRLILKRQRLVQRMFDTAISFRLAQLKDAWRALHSAEVRLKRPLPEIRALLTRVPVDPASSEDEAWLAQFDNKSFAEQQMMEWQLWLLNNQRQAITKLEELK</sequence>
<dbReference type="PANTHER" id="PTHR30006:SF25">
    <property type="entry name" value="PHOSPHOGLYCERATE TRANSPORT REGULATORY PROTEIN PGTC"/>
    <property type="match status" value="1"/>
</dbReference>
<dbReference type="PATRIC" id="fig|1420013.3.peg.2570"/>
<organism evidence="2 3">
    <name type="scientific">Klebsiella pneumoniae 30684/NJST258_2</name>
    <dbReference type="NCBI Taxonomy" id="1420013"/>
    <lineage>
        <taxon>Bacteria</taxon>
        <taxon>Pseudomonadati</taxon>
        <taxon>Pseudomonadota</taxon>
        <taxon>Gammaproteobacteria</taxon>
        <taxon>Enterobacterales</taxon>
        <taxon>Enterobacteriaceae</taxon>
        <taxon>Klebsiella/Raoultella group</taxon>
        <taxon>Klebsiella</taxon>
        <taxon>Klebsiella pneumoniae complex</taxon>
    </lineage>
</organism>
<keyword evidence="1" id="KW-0732">Signal</keyword>
<evidence type="ECO:0000256" key="1">
    <source>
        <dbReference type="ARBA" id="ARBA00022729"/>
    </source>
</evidence>
<evidence type="ECO:0000313" key="3">
    <source>
        <dbReference type="Proteomes" id="UP000019586"/>
    </source>
</evidence>
<dbReference type="GO" id="GO:0030288">
    <property type="term" value="C:outer membrane-bounded periplasmic space"/>
    <property type="evidence" value="ECO:0007669"/>
    <property type="project" value="TreeGrafter"/>
</dbReference>
<dbReference type="Proteomes" id="UP000019586">
    <property type="component" value="Chromosome"/>
</dbReference>
<dbReference type="HOGENOM" id="CLU_040513_1_0_6"/>
<dbReference type="EMBL" id="CP006918">
    <property type="protein sequence ID" value="AHM79509.1"/>
    <property type="molecule type" value="Genomic_DNA"/>
</dbReference>
<evidence type="ECO:0000313" key="2">
    <source>
        <dbReference type="EMBL" id="AHM79509.1"/>
    </source>
</evidence>
<dbReference type="SUPFAM" id="SSF53850">
    <property type="entry name" value="Periplasmic binding protein-like II"/>
    <property type="match status" value="1"/>
</dbReference>
<proteinExistence type="predicted"/>
<accession>W8UHW0</accession>
<name>W8UHW0_KLEPN</name>
<gene>
    <name evidence="2" type="ORF">KPNJ2_02729</name>
</gene>
<protein>
    <submittedName>
        <fullName evidence="2">Phosphoglycerate transport regulatory protein PGTC</fullName>
    </submittedName>
</protein>
<dbReference type="PANTHER" id="PTHR30006">
    <property type="entry name" value="THIAMINE-BINDING PERIPLASMIC PROTEIN-RELATED"/>
    <property type="match status" value="1"/>
</dbReference>